<dbReference type="EMBL" id="JADPMR010000001">
    <property type="protein sequence ID" value="MBF9000649.1"/>
    <property type="molecule type" value="Genomic_DNA"/>
</dbReference>
<keyword evidence="1" id="KW-1133">Transmembrane helix</keyword>
<evidence type="ECO:0000313" key="2">
    <source>
        <dbReference type="EMBL" id="MBF9000649.1"/>
    </source>
</evidence>
<name>A0ABS0GE17_9VIBR</name>
<dbReference type="RefSeq" id="WP_196123242.1">
    <property type="nucleotide sequence ID" value="NZ_JADPMR010000001.1"/>
</dbReference>
<sequence length="200" mass="23187">MDIISLESTGKLIALIASLFATFKAFNELTSRKTDKLRSDFDFAEKIIADNKWKNMHDFLLERGYWALSGTQLKATEIRFLLTSKNPLSKFQDYKKATRYVECYEVDEEGVKKTKIRFKIYFNEKKRKNVKWVNLIGYVFYASLAFLPIIFVSNITDKSLSSLLVVFIWLSSFGFMAFLCLQEYSHLNAANRLMGEGDDS</sequence>
<evidence type="ECO:0000256" key="1">
    <source>
        <dbReference type="SAM" id="Phobius"/>
    </source>
</evidence>
<reference evidence="2 3" key="1">
    <citation type="submission" date="2020-11" db="EMBL/GenBank/DDBJ databases">
        <title>Vibrio nitrifigilis sp. nov., a marine nitrogen-fixing bacterium isolated from the lagoon sediment of an islet inside an atoll.</title>
        <authorList>
            <person name="Wang L.-T."/>
            <person name="Shieh W.Y."/>
        </authorList>
    </citation>
    <scope>NUCLEOTIDE SEQUENCE [LARGE SCALE GENOMIC DNA]</scope>
    <source>
        <strain evidence="2 3">NFV-1</strain>
    </source>
</reference>
<protein>
    <recommendedName>
        <fullName evidence="4">DUF4231 domain-containing protein</fullName>
    </recommendedName>
</protein>
<evidence type="ECO:0000313" key="3">
    <source>
        <dbReference type="Proteomes" id="UP000597206"/>
    </source>
</evidence>
<proteinExistence type="predicted"/>
<comment type="caution">
    <text evidence="2">The sequence shown here is derived from an EMBL/GenBank/DDBJ whole genome shotgun (WGS) entry which is preliminary data.</text>
</comment>
<accession>A0ABS0GE17</accession>
<evidence type="ECO:0008006" key="4">
    <source>
        <dbReference type="Google" id="ProtNLM"/>
    </source>
</evidence>
<keyword evidence="3" id="KW-1185">Reference proteome</keyword>
<keyword evidence="1" id="KW-0812">Transmembrane</keyword>
<feature type="transmembrane region" description="Helical" evidence="1">
    <location>
        <begin position="135"/>
        <end position="155"/>
    </location>
</feature>
<gene>
    <name evidence="2" type="ORF">I1A42_08755</name>
</gene>
<organism evidence="2 3">
    <name type="scientific">Vibrio nitrifigilis</name>
    <dbReference type="NCBI Taxonomy" id="2789781"/>
    <lineage>
        <taxon>Bacteria</taxon>
        <taxon>Pseudomonadati</taxon>
        <taxon>Pseudomonadota</taxon>
        <taxon>Gammaproteobacteria</taxon>
        <taxon>Vibrionales</taxon>
        <taxon>Vibrionaceae</taxon>
        <taxon>Vibrio</taxon>
    </lineage>
</organism>
<keyword evidence="1" id="KW-0472">Membrane</keyword>
<feature type="transmembrane region" description="Helical" evidence="1">
    <location>
        <begin position="161"/>
        <end position="181"/>
    </location>
</feature>
<dbReference type="Proteomes" id="UP000597206">
    <property type="component" value="Unassembled WGS sequence"/>
</dbReference>